<dbReference type="RefSeq" id="WP_021140023.1">
    <property type="nucleotide sequence ID" value="NZ_ARYZ02000042.1"/>
</dbReference>
<evidence type="ECO:0000313" key="1">
    <source>
        <dbReference type="EMBL" id="ATP09808.1"/>
    </source>
</evidence>
<sequence length="189" mass="21916">MAKTNISGLKELNDLLDSLTEPKFRARALRNSAKVSMESVKQEMINSLPTNMKPDDVVVKTKVNTDKKIGKVKQGFIKDDKFNELYSEVTFRTRKGEYGEESAFGYAAIMNYGRRNGLARVRGDSKFYSFGKPTEETHRYIGVTQGLHFVEKVRFSTEESLRADFERNLEQELQTQIKKQDKYRKRKVR</sequence>
<dbReference type="EMBL" id="CP022426">
    <property type="protein sequence ID" value="ATP09808.1"/>
    <property type="molecule type" value="Genomic_DNA"/>
</dbReference>
<protein>
    <submittedName>
        <fullName evidence="1">Homolog to phage protein VPDG_00130</fullName>
    </submittedName>
</protein>
<organism evidence="1 2">
    <name type="scientific">Aeromonas salmonicida subsp. pectinolytica 34mel</name>
    <dbReference type="NCBI Taxonomy" id="1324960"/>
    <lineage>
        <taxon>Bacteria</taxon>
        <taxon>Pseudomonadati</taxon>
        <taxon>Pseudomonadota</taxon>
        <taxon>Gammaproteobacteria</taxon>
        <taxon>Aeromonadales</taxon>
        <taxon>Aeromonadaceae</taxon>
        <taxon>Aeromonas</taxon>
    </lineage>
</organism>
<dbReference type="Proteomes" id="UP000222916">
    <property type="component" value="Chromosome"/>
</dbReference>
<accession>T0PIE6</accession>
<name>T0PIE6_AERSA</name>
<reference evidence="2" key="1">
    <citation type="journal article" date="2018" name="BMC Genomics">
        <title>The complete and fully assembled genome sequence of Aeromonas salmonicida subsp. pectinolytica and its comparative analysis with other Aeromonas species: investigation of the mobilome in environmental and pathogenic strains.</title>
        <authorList>
            <person name="Pfeiffer F."/>
            <person name="Zamora-Lagos M.A."/>
            <person name="Blettinger M."/>
            <person name="Yeroslaviz A."/>
            <person name="Dahl A."/>
            <person name="Gruber S."/>
            <person name="Habermann B.H."/>
        </authorList>
    </citation>
    <scope>NUCLEOTIDE SEQUENCE [LARGE SCALE GENOMIC DNA]</scope>
    <source>
        <strain evidence="2">34mel</strain>
    </source>
</reference>
<proteinExistence type="predicted"/>
<dbReference type="AlphaFoldDB" id="T0PIE6"/>
<evidence type="ECO:0000313" key="2">
    <source>
        <dbReference type="Proteomes" id="UP000222916"/>
    </source>
</evidence>
<gene>
    <name evidence="1" type="ORF">Asalp_26680</name>
</gene>